<dbReference type="GO" id="GO:0004364">
    <property type="term" value="F:glutathione transferase activity"/>
    <property type="evidence" value="ECO:0007669"/>
    <property type="project" value="UniProtKB-EC"/>
</dbReference>
<dbReference type="SUPFAM" id="SSF52833">
    <property type="entry name" value="Thioredoxin-like"/>
    <property type="match status" value="1"/>
</dbReference>
<protein>
    <recommendedName>
        <fullName evidence="1">glutathione transferase</fullName>
        <ecNumber evidence="1">2.5.1.18</ecNumber>
    </recommendedName>
</protein>
<dbReference type="Proteomes" id="UP000202440">
    <property type="component" value="Chromosome"/>
</dbReference>
<dbReference type="GO" id="GO:0005737">
    <property type="term" value="C:cytoplasm"/>
    <property type="evidence" value="ECO:0007669"/>
    <property type="project" value="UniProtKB-ARBA"/>
</dbReference>
<dbReference type="InterPro" id="IPR004046">
    <property type="entry name" value="GST_C"/>
</dbReference>
<dbReference type="Gene3D" id="1.20.1050.10">
    <property type="match status" value="1"/>
</dbReference>
<dbReference type="CDD" id="cd03046">
    <property type="entry name" value="GST_N_GTT1_like"/>
    <property type="match status" value="1"/>
</dbReference>
<dbReference type="OrthoDB" id="9810080at2"/>
<proteinExistence type="inferred from homology"/>
<feature type="domain" description="GST C-terminal" evidence="6">
    <location>
        <begin position="87"/>
        <end position="222"/>
    </location>
</feature>
<dbReference type="SFLD" id="SFLDG01150">
    <property type="entry name" value="Main.1:_Beta-like"/>
    <property type="match status" value="1"/>
</dbReference>
<gene>
    <name evidence="7" type="ORF">CHH28_16315</name>
</gene>
<dbReference type="InterPro" id="IPR036249">
    <property type="entry name" value="Thioredoxin-like_sf"/>
</dbReference>
<dbReference type="PROSITE" id="PS50404">
    <property type="entry name" value="GST_NTER"/>
    <property type="match status" value="1"/>
</dbReference>
<dbReference type="PANTHER" id="PTHR44051:SF9">
    <property type="entry name" value="GLUTATHIONE S-TRANSFERASE 1"/>
    <property type="match status" value="1"/>
</dbReference>
<dbReference type="SFLD" id="SFLDS00019">
    <property type="entry name" value="Glutathione_Transferase_(cytos"/>
    <property type="match status" value="1"/>
</dbReference>
<comment type="catalytic activity">
    <reaction evidence="3">
        <text>RX + glutathione = an S-substituted glutathione + a halide anion + H(+)</text>
        <dbReference type="Rhea" id="RHEA:16437"/>
        <dbReference type="ChEBI" id="CHEBI:15378"/>
        <dbReference type="ChEBI" id="CHEBI:16042"/>
        <dbReference type="ChEBI" id="CHEBI:17792"/>
        <dbReference type="ChEBI" id="CHEBI:57925"/>
        <dbReference type="ChEBI" id="CHEBI:90779"/>
        <dbReference type="EC" id="2.5.1.18"/>
    </reaction>
</comment>
<dbReference type="GO" id="GO:0004601">
    <property type="term" value="F:peroxidase activity"/>
    <property type="evidence" value="ECO:0007669"/>
    <property type="project" value="UniProtKB-ARBA"/>
</dbReference>
<organism evidence="7 8">
    <name type="scientific">Bacterioplanes sanyensis</name>
    <dbReference type="NCBI Taxonomy" id="1249553"/>
    <lineage>
        <taxon>Bacteria</taxon>
        <taxon>Pseudomonadati</taxon>
        <taxon>Pseudomonadota</taxon>
        <taxon>Gammaproteobacteria</taxon>
        <taxon>Oceanospirillales</taxon>
        <taxon>Oceanospirillaceae</taxon>
        <taxon>Bacterioplanes</taxon>
    </lineage>
</organism>
<dbReference type="EC" id="2.5.1.18" evidence="1"/>
<dbReference type="Pfam" id="PF02798">
    <property type="entry name" value="GST_N"/>
    <property type="match status" value="1"/>
</dbReference>
<dbReference type="CDD" id="cd03189">
    <property type="entry name" value="GST_C_GTT1_like"/>
    <property type="match status" value="1"/>
</dbReference>
<dbReference type="Pfam" id="PF00043">
    <property type="entry name" value="GST_C"/>
    <property type="match status" value="1"/>
</dbReference>
<dbReference type="KEGG" id="bsan:CHH28_16315"/>
<evidence type="ECO:0000259" key="5">
    <source>
        <dbReference type="PROSITE" id="PS50404"/>
    </source>
</evidence>
<evidence type="ECO:0000256" key="2">
    <source>
        <dbReference type="ARBA" id="ARBA00022679"/>
    </source>
</evidence>
<evidence type="ECO:0000256" key="4">
    <source>
        <dbReference type="RuleBase" id="RU003494"/>
    </source>
</evidence>
<dbReference type="FunFam" id="3.40.30.10:FF:000156">
    <property type="entry name" value="Glutathione S-transferase 1"/>
    <property type="match status" value="1"/>
</dbReference>
<dbReference type="SFLD" id="SFLDG00358">
    <property type="entry name" value="Main_(cytGST)"/>
    <property type="match status" value="1"/>
</dbReference>
<keyword evidence="2 7" id="KW-0808">Transferase</keyword>
<dbReference type="PROSITE" id="PS50405">
    <property type="entry name" value="GST_CTER"/>
    <property type="match status" value="1"/>
</dbReference>
<dbReference type="Gene3D" id="3.40.30.10">
    <property type="entry name" value="Glutaredoxin"/>
    <property type="match status" value="1"/>
</dbReference>
<reference evidence="7 8" key="1">
    <citation type="submission" date="2017-07" db="EMBL/GenBank/DDBJ databases">
        <title>Annotated genome sequence of Bacterioplanes sanyensis isolated from Red Sea.</title>
        <authorList>
            <person name="Rehman Z.U."/>
        </authorList>
    </citation>
    <scope>NUCLEOTIDE SEQUENCE [LARGE SCALE GENOMIC DNA]</scope>
    <source>
        <strain evidence="7 8">NV9</strain>
    </source>
</reference>
<name>A0A222FN83_9GAMM</name>
<evidence type="ECO:0000256" key="3">
    <source>
        <dbReference type="ARBA" id="ARBA00047960"/>
    </source>
</evidence>
<sequence>MIVLHHLEHSRSQRILWLLEELGVEYEIKRYQRNKDTYLAPESLKQVHPLGKSPVITDGEQTIAESGLIVEYLIRRYGRERFMPEENSDDYWQYLYWMHYAEGSLMPLMVMSLIFTRIETAPMPFFVKPIAKGIVGKVRAGFIHPNVDTHMQHIEQHLATHHWFVGEQLSGADIQMIFPLEAALNRGVKAENYPNIQRFVHQVHQLDSYKTALQKGGPYAYA</sequence>
<dbReference type="InterPro" id="IPR010987">
    <property type="entry name" value="Glutathione-S-Trfase_C-like"/>
</dbReference>
<dbReference type="RefSeq" id="WP_094061315.1">
    <property type="nucleotide sequence ID" value="NZ_CP022530.1"/>
</dbReference>
<keyword evidence="8" id="KW-1185">Reference proteome</keyword>
<dbReference type="SUPFAM" id="SSF47616">
    <property type="entry name" value="GST C-terminal domain-like"/>
    <property type="match status" value="1"/>
</dbReference>
<evidence type="ECO:0000313" key="7">
    <source>
        <dbReference type="EMBL" id="ASP40142.1"/>
    </source>
</evidence>
<dbReference type="PANTHER" id="PTHR44051">
    <property type="entry name" value="GLUTATHIONE S-TRANSFERASE-RELATED"/>
    <property type="match status" value="1"/>
</dbReference>
<dbReference type="InterPro" id="IPR004045">
    <property type="entry name" value="Glutathione_S-Trfase_N"/>
</dbReference>
<accession>A0A222FN83</accession>
<dbReference type="EMBL" id="CP022530">
    <property type="protein sequence ID" value="ASP40142.1"/>
    <property type="molecule type" value="Genomic_DNA"/>
</dbReference>
<dbReference type="InterPro" id="IPR036282">
    <property type="entry name" value="Glutathione-S-Trfase_C_sf"/>
</dbReference>
<evidence type="ECO:0000259" key="6">
    <source>
        <dbReference type="PROSITE" id="PS50405"/>
    </source>
</evidence>
<feature type="domain" description="GST N-terminal" evidence="5">
    <location>
        <begin position="1"/>
        <end position="81"/>
    </location>
</feature>
<evidence type="ECO:0000313" key="8">
    <source>
        <dbReference type="Proteomes" id="UP000202440"/>
    </source>
</evidence>
<evidence type="ECO:0000256" key="1">
    <source>
        <dbReference type="ARBA" id="ARBA00012452"/>
    </source>
</evidence>
<dbReference type="InterPro" id="IPR040079">
    <property type="entry name" value="Glutathione_S-Trfase"/>
</dbReference>
<comment type="similarity">
    <text evidence="4">Belongs to the GST superfamily.</text>
</comment>
<dbReference type="AlphaFoldDB" id="A0A222FN83"/>